<keyword evidence="7 9" id="KW-0472">Membrane</keyword>
<feature type="transmembrane region" description="Helical" evidence="9">
    <location>
        <begin position="12"/>
        <end position="33"/>
    </location>
</feature>
<dbReference type="InterPro" id="IPR055348">
    <property type="entry name" value="DctQ"/>
</dbReference>
<dbReference type="Proteomes" id="UP001196509">
    <property type="component" value="Unassembled WGS sequence"/>
</dbReference>
<name>A0AAE3D1T2_9HYPH</name>
<evidence type="ECO:0000256" key="5">
    <source>
        <dbReference type="ARBA" id="ARBA00022692"/>
    </source>
</evidence>
<dbReference type="GO" id="GO:0015740">
    <property type="term" value="P:C4-dicarboxylate transport"/>
    <property type="evidence" value="ECO:0007669"/>
    <property type="project" value="TreeGrafter"/>
</dbReference>
<feature type="transmembrane region" description="Helical" evidence="9">
    <location>
        <begin position="92"/>
        <end position="113"/>
    </location>
</feature>
<evidence type="ECO:0000256" key="8">
    <source>
        <dbReference type="ARBA" id="ARBA00038436"/>
    </source>
</evidence>
<accession>A0AAE3D1T2</accession>
<feature type="domain" description="Tripartite ATP-independent periplasmic transporters DctQ component" evidence="10">
    <location>
        <begin position="25"/>
        <end position="157"/>
    </location>
</feature>
<sequence length="170" mass="19801">MKKILTLIDRKLEEFMIVGLMTILVCGLVYSAFVRYFVTIPALTRFTYISEEASIFSFIWLIYFGAALAARDGAHFRVSAQFSRLPERLKPWRFLLADIVWVLFNLFVVYQGYELVRITTTRTENSLALGIPMWIVYLIIPLSFLLTSWRVVQRYIRGEHFNDTEKAAAV</sequence>
<evidence type="ECO:0000259" key="10">
    <source>
        <dbReference type="Pfam" id="PF04290"/>
    </source>
</evidence>
<evidence type="ECO:0000256" key="7">
    <source>
        <dbReference type="ARBA" id="ARBA00023136"/>
    </source>
</evidence>
<keyword evidence="6 9" id="KW-1133">Transmembrane helix</keyword>
<dbReference type="RefSeq" id="WP_220228556.1">
    <property type="nucleotide sequence ID" value="NZ_JAICBX010000002.1"/>
</dbReference>
<evidence type="ECO:0000256" key="1">
    <source>
        <dbReference type="ARBA" id="ARBA00004429"/>
    </source>
</evidence>
<comment type="caution">
    <text evidence="11">The sequence shown here is derived from an EMBL/GenBank/DDBJ whole genome shotgun (WGS) entry which is preliminary data.</text>
</comment>
<feature type="transmembrane region" description="Helical" evidence="9">
    <location>
        <begin position="133"/>
        <end position="152"/>
    </location>
</feature>
<evidence type="ECO:0000256" key="6">
    <source>
        <dbReference type="ARBA" id="ARBA00022989"/>
    </source>
</evidence>
<dbReference type="InterPro" id="IPR007387">
    <property type="entry name" value="TRAP_DctQ"/>
</dbReference>
<protein>
    <recommendedName>
        <fullName evidence="9">TRAP transporter small permease protein</fullName>
    </recommendedName>
</protein>
<organism evidence="11 12">
    <name type="scientific">Flavimaribacter sediminis</name>
    <dbReference type="NCBI Taxonomy" id="2865987"/>
    <lineage>
        <taxon>Bacteria</taxon>
        <taxon>Pseudomonadati</taxon>
        <taxon>Pseudomonadota</taxon>
        <taxon>Alphaproteobacteria</taxon>
        <taxon>Hyphomicrobiales</taxon>
        <taxon>Rhizobiaceae</taxon>
        <taxon>Flavimaribacter</taxon>
    </lineage>
</organism>
<comment type="subcellular location">
    <subcellularLocation>
        <location evidence="1 9">Cell inner membrane</location>
        <topology evidence="1 9">Multi-pass membrane protein</topology>
    </subcellularLocation>
</comment>
<keyword evidence="4 9" id="KW-0997">Cell inner membrane</keyword>
<dbReference type="PANTHER" id="PTHR35011">
    <property type="entry name" value="2,3-DIKETO-L-GULONATE TRAP TRANSPORTER SMALL PERMEASE PROTEIN YIAM"/>
    <property type="match status" value="1"/>
</dbReference>
<proteinExistence type="inferred from homology"/>
<keyword evidence="3" id="KW-1003">Cell membrane</keyword>
<keyword evidence="2 9" id="KW-0813">Transport</keyword>
<evidence type="ECO:0000256" key="4">
    <source>
        <dbReference type="ARBA" id="ARBA00022519"/>
    </source>
</evidence>
<evidence type="ECO:0000313" key="11">
    <source>
        <dbReference type="EMBL" id="MBW8637883.1"/>
    </source>
</evidence>
<dbReference type="AlphaFoldDB" id="A0AAE3D1T2"/>
<evidence type="ECO:0000313" key="12">
    <source>
        <dbReference type="Proteomes" id="UP001196509"/>
    </source>
</evidence>
<evidence type="ECO:0000256" key="9">
    <source>
        <dbReference type="RuleBase" id="RU369079"/>
    </source>
</evidence>
<dbReference type="PANTHER" id="PTHR35011:SF2">
    <property type="entry name" value="2,3-DIKETO-L-GULONATE TRAP TRANSPORTER SMALL PERMEASE PROTEIN YIAM"/>
    <property type="match status" value="1"/>
</dbReference>
<feature type="transmembrane region" description="Helical" evidence="9">
    <location>
        <begin position="53"/>
        <end position="71"/>
    </location>
</feature>
<dbReference type="GO" id="GO:0005886">
    <property type="term" value="C:plasma membrane"/>
    <property type="evidence" value="ECO:0007669"/>
    <property type="project" value="UniProtKB-SubCell"/>
</dbReference>
<dbReference type="Pfam" id="PF04290">
    <property type="entry name" value="DctQ"/>
    <property type="match status" value="1"/>
</dbReference>
<keyword evidence="5 9" id="KW-0812">Transmembrane</keyword>
<gene>
    <name evidence="11" type="ORF">K1W69_11860</name>
</gene>
<evidence type="ECO:0000256" key="3">
    <source>
        <dbReference type="ARBA" id="ARBA00022475"/>
    </source>
</evidence>
<keyword evidence="12" id="KW-1185">Reference proteome</keyword>
<evidence type="ECO:0000256" key="2">
    <source>
        <dbReference type="ARBA" id="ARBA00022448"/>
    </source>
</evidence>
<dbReference type="EMBL" id="JAICBX010000002">
    <property type="protein sequence ID" value="MBW8637883.1"/>
    <property type="molecule type" value="Genomic_DNA"/>
</dbReference>
<comment type="function">
    <text evidence="9">Part of the tripartite ATP-independent periplasmic (TRAP) transport system.</text>
</comment>
<comment type="subunit">
    <text evidence="9">The complex comprises the extracytoplasmic solute receptor protein and the two transmembrane proteins.</text>
</comment>
<reference evidence="11" key="1">
    <citation type="submission" date="2021-08" db="EMBL/GenBank/DDBJ databases">
        <title>Hoeflea bacterium WL0058 sp. nov., isolated from the sediment.</title>
        <authorList>
            <person name="Wang L."/>
            <person name="Zhang D."/>
        </authorList>
    </citation>
    <scope>NUCLEOTIDE SEQUENCE</scope>
    <source>
        <strain evidence="11">WL0058</strain>
    </source>
</reference>
<dbReference type="GO" id="GO:0022857">
    <property type="term" value="F:transmembrane transporter activity"/>
    <property type="evidence" value="ECO:0007669"/>
    <property type="project" value="UniProtKB-UniRule"/>
</dbReference>
<comment type="similarity">
    <text evidence="8 9">Belongs to the TRAP transporter small permease family.</text>
</comment>